<comment type="caution">
    <text evidence="4">The sequence shown here is derived from an EMBL/GenBank/DDBJ whole genome shotgun (WGS) entry which is preliminary data.</text>
</comment>
<keyword evidence="2" id="KW-0812">Transmembrane</keyword>
<sequence>MEKGSHSQAPPVHDEPATGTTGEEETTRRTSLSNDSVFHILQTSRRRDVLRYLQAQLEDENDDFESVSAVSISDLTEWIAARENNITVEQLRSSQRQRVYISLYQTHLPKLDELNVINYDDDRGLVTPTPTIRKFDRYLEPESPVEEVPAQKYERWIGAYALLTVLSAVVLALAASNLVPFTPLIVGVLIVGTLGVVTAAFAYELSKNE</sequence>
<keyword evidence="5" id="KW-1185">Reference proteome</keyword>
<feature type="transmembrane region" description="Helical" evidence="2">
    <location>
        <begin position="181"/>
        <end position="203"/>
    </location>
</feature>
<evidence type="ECO:0000313" key="5">
    <source>
        <dbReference type="Proteomes" id="UP001321047"/>
    </source>
</evidence>
<feature type="domain" description="DUF7344" evidence="3">
    <location>
        <begin position="38"/>
        <end position="127"/>
    </location>
</feature>
<evidence type="ECO:0000313" key="4">
    <source>
        <dbReference type="EMBL" id="MCU4753193.1"/>
    </source>
</evidence>
<name>A0AAP3E6X1_9EURY</name>
<protein>
    <recommendedName>
        <fullName evidence="3">DUF7344 domain-containing protein</fullName>
    </recommendedName>
</protein>
<gene>
    <name evidence="4" type="ORF">OB919_14605</name>
</gene>
<reference evidence="4 5" key="1">
    <citation type="submission" date="2022-09" db="EMBL/GenBank/DDBJ databases">
        <title>Enrichment on poylsaccharides allowed isolation of novel metabolic and taxonomic groups of Haloarchaea.</title>
        <authorList>
            <person name="Sorokin D.Y."/>
            <person name="Elcheninov A.G."/>
            <person name="Khizhniak T.V."/>
            <person name="Kolganova T.V."/>
            <person name="Kublanov I.V."/>
        </authorList>
    </citation>
    <scope>NUCLEOTIDE SEQUENCE [LARGE SCALE GENOMIC DNA]</scope>
    <source>
        <strain evidence="4 5">AArc-curdl1</strain>
    </source>
</reference>
<dbReference type="Pfam" id="PF24035">
    <property type="entry name" value="DUF7344"/>
    <property type="match status" value="1"/>
</dbReference>
<accession>A0AAP3E6X1</accession>
<keyword evidence="2" id="KW-0472">Membrane</keyword>
<keyword evidence="2" id="KW-1133">Transmembrane helix</keyword>
<feature type="region of interest" description="Disordered" evidence="1">
    <location>
        <begin position="1"/>
        <end position="35"/>
    </location>
</feature>
<evidence type="ECO:0000256" key="2">
    <source>
        <dbReference type="SAM" id="Phobius"/>
    </source>
</evidence>
<evidence type="ECO:0000259" key="3">
    <source>
        <dbReference type="Pfam" id="PF24035"/>
    </source>
</evidence>
<dbReference type="InterPro" id="IPR055768">
    <property type="entry name" value="DUF7344"/>
</dbReference>
<organism evidence="4 5">
    <name type="scientific">Natronosalvus hydrolyticus</name>
    <dbReference type="NCBI Taxonomy" id="2979988"/>
    <lineage>
        <taxon>Archaea</taxon>
        <taxon>Methanobacteriati</taxon>
        <taxon>Methanobacteriota</taxon>
        <taxon>Stenosarchaea group</taxon>
        <taxon>Halobacteria</taxon>
        <taxon>Halobacteriales</taxon>
        <taxon>Natrialbaceae</taxon>
        <taxon>Natronosalvus</taxon>
    </lineage>
</organism>
<feature type="transmembrane region" description="Helical" evidence="2">
    <location>
        <begin position="157"/>
        <end position="175"/>
    </location>
</feature>
<proteinExistence type="predicted"/>
<dbReference type="Proteomes" id="UP001321047">
    <property type="component" value="Unassembled WGS sequence"/>
</dbReference>
<dbReference type="AlphaFoldDB" id="A0AAP3E6X1"/>
<evidence type="ECO:0000256" key="1">
    <source>
        <dbReference type="SAM" id="MobiDB-lite"/>
    </source>
</evidence>
<dbReference type="RefSeq" id="WP_342809514.1">
    <property type="nucleotide sequence ID" value="NZ_JAOPJZ010000014.1"/>
</dbReference>
<dbReference type="EMBL" id="JAOPJZ010000014">
    <property type="protein sequence ID" value="MCU4753193.1"/>
    <property type="molecule type" value="Genomic_DNA"/>
</dbReference>